<dbReference type="SUPFAM" id="SSF46894">
    <property type="entry name" value="C-terminal effector domain of the bipartite response regulators"/>
    <property type="match status" value="1"/>
</dbReference>
<dbReference type="Pfam" id="PF00072">
    <property type="entry name" value="Response_reg"/>
    <property type="match status" value="1"/>
</dbReference>
<feature type="DNA-binding region" description="OmpR/PhoB-type" evidence="9">
    <location>
        <begin position="130"/>
        <end position="229"/>
    </location>
</feature>
<keyword evidence="6 9" id="KW-0238">DNA-binding</keyword>
<sequence length="229" mass="25933">MNDIILLVEDDEKLSGMIADFLRSHNFNVVVEGHGNRAIEFIEQNQPRAVILDVMLPGTDGFTICRTVRPKYQGPILMLTSLSDEIDEIAGLENGADDYLSKPVKSHVLLAHLRALLRRVESDEPVQNQDKIINAGNIAINAQNRSVMCDSKEVHLTTAEYNLLWLLAERSGEVVSREELHRKTFKLEYDGTDRSIDLRISRLRRKLGDDPKLPYIIKTIRGEGYLLAI</sequence>
<dbReference type="Proteomes" id="UP000034071">
    <property type="component" value="Chromosome"/>
</dbReference>
<dbReference type="Gene3D" id="1.10.10.10">
    <property type="entry name" value="Winged helix-like DNA-binding domain superfamily/Winged helix DNA-binding domain"/>
    <property type="match status" value="1"/>
</dbReference>
<dbReference type="Gene3D" id="6.10.250.690">
    <property type="match status" value="1"/>
</dbReference>
<dbReference type="GO" id="GO:0000976">
    <property type="term" value="F:transcription cis-regulatory region binding"/>
    <property type="evidence" value="ECO:0007669"/>
    <property type="project" value="TreeGrafter"/>
</dbReference>
<evidence type="ECO:0000259" key="10">
    <source>
        <dbReference type="PROSITE" id="PS50110"/>
    </source>
</evidence>
<evidence type="ECO:0000256" key="4">
    <source>
        <dbReference type="ARBA" id="ARBA00023012"/>
    </source>
</evidence>
<dbReference type="HOGENOM" id="CLU_000445_30_4_6"/>
<dbReference type="PROSITE" id="PS50110">
    <property type="entry name" value="RESPONSE_REGULATORY"/>
    <property type="match status" value="1"/>
</dbReference>
<dbReference type="Gene3D" id="3.40.50.2300">
    <property type="match status" value="1"/>
</dbReference>
<dbReference type="InterPro" id="IPR016032">
    <property type="entry name" value="Sig_transdc_resp-reg_C-effctor"/>
</dbReference>
<dbReference type="AlphaFoldDB" id="A0A0F6TQW2"/>
<evidence type="ECO:0000313" key="13">
    <source>
        <dbReference type="Proteomes" id="UP000034071"/>
    </source>
</evidence>
<reference evidence="12 13" key="1">
    <citation type="submission" date="2015-02" db="EMBL/GenBank/DDBJ databases">
        <title>Complete genome sequence of Kangiella geojedonensis strain YCS-5T.</title>
        <authorList>
            <person name="Kim K.M."/>
        </authorList>
    </citation>
    <scope>NUCLEOTIDE SEQUENCE [LARGE SCALE GENOMIC DNA]</scope>
    <source>
        <strain evidence="12 13">YCS-5</strain>
    </source>
</reference>
<gene>
    <name evidence="12" type="ORF">TQ33_1302</name>
</gene>
<dbReference type="SUPFAM" id="SSF52172">
    <property type="entry name" value="CheY-like"/>
    <property type="match status" value="1"/>
</dbReference>
<keyword evidence="5" id="KW-0805">Transcription regulation</keyword>
<dbReference type="SMART" id="SM00862">
    <property type="entry name" value="Trans_reg_C"/>
    <property type="match status" value="1"/>
</dbReference>
<evidence type="ECO:0000259" key="11">
    <source>
        <dbReference type="PROSITE" id="PS51755"/>
    </source>
</evidence>
<dbReference type="RefSeq" id="WP_046561349.1">
    <property type="nucleotide sequence ID" value="NZ_CP010975.1"/>
</dbReference>
<dbReference type="FunFam" id="1.10.10.10:FF:000099">
    <property type="entry name" value="Two-component system response regulator TorR"/>
    <property type="match status" value="1"/>
</dbReference>
<dbReference type="KEGG" id="kge:TQ33_1302"/>
<dbReference type="InterPro" id="IPR001789">
    <property type="entry name" value="Sig_transdc_resp-reg_receiver"/>
</dbReference>
<evidence type="ECO:0000256" key="3">
    <source>
        <dbReference type="ARBA" id="ARBA00022553"/>
    </source>
</evidence>
<evidence type="ECO:0000256" key="9">
    <source>
        <dbReference type="PROSITE-ProRule" id="PRU01091"/>
    </source>
</evidence>
<dbReference type="GO" id="GO:0005829">
    <property type="term" value="C:cytosol"/>
    <property type="evidence" value="ECO:0007669"/>
    <property type="project" value="TreeGrafter"/>
</dbReference>
<keyword evidence="7" id="KW-0804">Transcription</keyword>
<dbReference type="PANTHER" id="PTHR48111">
    <property type="entry name" value="REGULATOR OF RPOS"/>
    <property type="match status" value="1"/>
</dbReference>
<dbReference type="InterPro" id="IPR036388">
    <property type="entry name" value="WH-like_DNA-bd_sf"/>
</dbReference>
<comment type="subcellular location">
    <subcellularLocation>
        <location evidence="1">Cytoplasm</location>
    </subcellularLocation>
</comment>
<dbReference type="PROSITE" id="PS51755">
    <property type="entry name" value="OMPR_PHOB"/>
    <property type="match status" value="1"/>
</dbReference>
<dbReference type="GO" id="GO:0032993">
    <property type="term" value="C:protein-DNA complex"/>
    <property type="evidence" value="ECO:0007669"/>
    <property type="project" value="TreeGrafter"/>
</dbReference>
<dbReference type="OrthoDB" id="9802426at2"/>
<keyword evidence="2" id="KW-0963">Cytoplasm</keyword>
<dbReference type="InterPro" id="IPR011006">
    <property type="entry name" value="CheY-like_superfamily"/>
</dbReference>
<evidence type="ECO:0000256" key="1">
    <source>
        <dbReference type="ARBA" id="ARBA00004496"/>
    </source>
</evidence>
<organism evidence="12 13">
    <name type="scientific">Kangiella geojedonensis</name>
    <dbReference type="NCBI Taxonomy" id="914150"/>
    <lineage>
        <taxon>Bacteria</taxon>
        <taxon>Pseudomonadati</taxon>
        <taxon>Pseudomonadota</taxon>
        <taxon>Gammaproteobacteria</taxon>
        <taxon>Kangiellales</taxon>
        <taxon>Kangiellaceae</taxon>
        <taxon>Kangiella</taxon>
    </lineage>
</organism>
<dbReference type="Pfam" id="PF00486">
    <property type="entry name" value="Trans_reg_C"/>
    <property type="match status" value="1"/>
</dbReference>
<evidence type="ECO:0000256" key="2">
    <source>
        <dbReference type="ARBA" id="ARBA00022490"/>
    </source>
</evidence>
<dbReference type="SMART" id="SM00448">
    <property type="entry name" value="REC"/>
    <property type="match status" value="1"/>
</dbReference>
<evidence type="ECO:0000256" key="8">
    <source>
        <dbReference type="PROSITE-ProRule" id="PRU00169"/>
    </source>
</evidence>
<dbReference type="GO" id="GO:0006355">
    <property type="term" value="P:regulation of DNA-templated transcription"/>
    <property type="evidence" value="ECO:0007669"/>
    <property type="project" value="InterPro"/>
</dbReference>
<dbReference type="InterPro" id="IPR001867">
    <property type="entry name" value="OmpR/PhoB-type_DNA-bd"/>
</dbReference>
<protein>
    <submittedName>
        <fullName evidence="12">Winged helix family two component transcriptional regulator</fullName>
    </submittedName>
</protein>
<dbReference type="EMBL" id="CP010975">
    <property type="protein sequence ID" value="AKE52257.1"/>
    <property type="molecule type" value="Genomic_DNA"/>
</dbReference>
<keyword evidence="13" id="KW-1185">Reference proteome</keyword>
<dbReference type="GO" id="GO:0000156">
    <property type="term" value="F:phosphorelay response regulator activity"/>
    <property type="evidence" value="ECO:0007669"/>
    <property type="project" value="TreeGrafter"/>
</dbReference>
<dbReference type="STRING" id="914150.TQ33_1302"/>
<evidence type="ECO:0000256" key="5">
    <source>
        <dbReference type="ARBA" id="ARBA00023015"/>
    </source>
</evidence>
<feature type="domain" description="OmpR/PhoB-type" evidence="11">
    <location>
        <begin position="130"/>
        <end position="229"/>
    </location>
</feature>
<evidence type="ECO:0000256" key="7">
    <source>
        <dbReference type="ARBA" id="ARBA00023163"/>
    </source>
</evidence>
<feature type="domain" description="Response regulatory" evidence="10">
    <location>
        <begin position="4"/>
        <end position="117"/>
    </location>
</feature>
<evidence type="ECO:0000256" key="6">
    <source>
        <dbReference type="ARBA" id="ARBA00023125"/>
    </source>
</evidence>
<keyword evidence="3 8" id="KW-0597">Phosphoprotein</keyword>
<accession>A0A0F6TQW2</accession>
<keyword evidence="4" id="KW-0902">Two-component regulatory system</keyword>
<dbReference type="PANTHER" id="PTHR48111:SF47">
    <property type="entry name" value="TRANSCRIPTIONAL REGULATORY PROTEIN RSTA"/>
    <property type="match status" value="1"/>
</dbReference>
<name>A0A0F6TQW2_9GAMM</name>
<dbReference type="CDD" id="cd00383">
    <property type="entry name" value="trans_reg_C"/>
    <property type="match status" value="1"/>
</dbReference>
<dbReference type="InterPro" id="IPR039420">
    <property type="entry name" value="WalR-like"/>
</dbReference>
<proteinExistence type="predicted"/>
<evidence type="ECO:0000313" key="12">
    <source>
        <dbReference type="EMBL" id="AKE52257.1"/>
    </source>
</evidence>
<feature type="modified residue" description="4-aspartylphosphate" evidence="8">
    <location>
        <position position="53"/>
    </location>
</feature>